<gene>
    <name evidence="4" type="ORF">M8330_14185</name>
</gene>
<evidence type="ECO:0000313" key="4">
    <source>
        <dbReference type="EMBL" id="MCM0621440.1"/>
    </source>
</evidence>
<name>A0A9X2D952_9ACTN</name>
<evidence type="ECO:0008006" key="6">
    <source>
        <dbReference type="Google" id="ProtNLM"/>
    </source>
</evidence>
<dbReference type="InterPro" id="IPR050953">
    <property type="entry name" value="N4_N6_ade-DNA_methylase"/>
</dbReference>
<keyword evidence="5" id="KW-1185">Reference proteome</keyword>
<keyword evidence="3" id="KW-0949">S-adenosyl-L-methionine</keyword>
<dbReference type="GO" id="GO:0032259">
    <property type="term" value="P:methylation"/>
    <property type="evidence" value="ECO:0007669"/>
    <property type="project" value="UniProtKB-KW"/>
</dbReference>
<evidence type="ECO:0000256" key="3">
    <source>
        <dbReference type="ARBA" id="ARBA00022691"/>
    </source>
</evidence>
<dbReference type="PRINTS" id="PR00507">
    <property type="entry name" value="N12N6MTFRASE"/>
</dbReference>
<sequence>MANNALGDFQTPPALAAACLALVDLPAHARVLEPTCGTGAFLVAAGERWPDAERLGVEVQPGHAGIARAHARVLEDDVLTLRLDTDLPWRTAGPLAVVGNPPWVTSADLTRLGVTTAPRRRGLKQLPGLDALLGASNFDVAETLLLTVLEHLAEQPLTVAVLVKTQVARAVLTEVARAGLPLVAAEVFGVDARRWFGASVDACWLHLRLDPSAGRPPGAAGGYVADVHAGLHRGTPERRVGVVDGRWVEDVDAYARVRAADGASPCRWRSGVKHDAASALELVVDGAGTARTAAGQPVAVEPEHLHPLLKGGDLHHGRPASRLLVLPQRRLGEETAGLADAAPGLWGHLEAHAAVLDGRRSRIYAGRPRFSVFGLGDYTFAPWKVAVSGLHRDARFRLVGPTAVGGGAPRPVLLDDTAYQAAFSGPEAAAEAAVAWAVLGSPAASDLLAALLPRGAKRPVTARLLARLDLARLPVDDAEVVARARAGLAQQGAEEACGGVPAALARLRADTTDAAV</sequence>
<proteinExistence type="predicted"/>
<evidence type="ECO:0000256" key="2">
    <source>
        <dbReference type="ARBA" id="ARBA00022679"/>
    </source>
</evidence>
<protein>
    <recommendedName>
        <fullName evidence="6">SAM-dependent methyltransferase</fullName>
    </recommendedName>
</protein>
<evidence type="ECO:0000313" key="5">
    <source>
        <dbReference type="Proteomes" id="UP001139485"/>
    </source>
</evidence>
<dbReference type="EMBL" id="JAMOIL010000017">
    <property type="protein sequence ID" value="MCM0621440.1"/>
    <property type="molecule type" value="Genomic_DNA"/>
</dbReference>
<organism evidence="4 5">
    <name type="scientific">Nocardioides bruguierae</name>
    <dbReference type="NCBI Taxonomy" id="2945102"/>
    <lineage>
        <taxon>Bacteria</taxon>
        <taxon>Bacillati</taxon>
        <taxon>Actinomycetota</taxon>
        <taxon>Actinomycetes</taxon>
        <taxon>Propionibacteriales</taxon>
        <taxon>Nocardioidaceae</taxon>
        <taxon>Nocardioides</taxon>
    </lineage>
</organism>
<comment type="caution">
    <text evidence="4">The sequence shown here is derived from an EMBL/GenBank/DDBJ whole genome shotgun (WGS) entry which is preliminary data.</text>
</comment>
<dbReference type="RefSeq" id="WP_250827868.1">
    <property type="nucleotide sequence ID" value="NZ_JAMOIL010000017.1"/>
</dbReference>
<dbReference type="GO" id="GO:0008168">
    <property type="term" value="F:methyltransferase activity"/>
    <property type="evidence" value="ECO:0007669"/>
    <property type="project" value="UniProtKB-KW"/>
</dbReference>
<accession>A0A9X2D952</accession>
<evidence type="ECO:0000256" key="1">
    <source>
        <dbReference type="ARBA" id="ARBA00022603"/>
    </source>
</evidence>
<keyword evidence="1" id="KW-0489">Methyltransferase</keyword>
<dbReference type="InterPro" id="IPR029063">
    <property type="entry name" value="SAM-dependent_MTases_sf"/>
</dbReference>
<keyword evidence="2" id="KW-0808">Transferase</keyword>
<reference evidence="4" key="1">
    <citation type="submission" date="2022-05" db="EMBL/GenBank/DDBJ databases">
        <authorList>
            <person name="Tuo L."/>
        </authorList>
    </citation>
    <scope>NUCLEOTIDE SEQUENCE</scope>
    <source>
        <strain evidence="4">BSK12Z-4</strain>
    </source>
</reference>
<dbReference type="AlphaFoldDB" id="A0A9X2D952"/>
<dbReference type="Proteomes" id="UP001139485">
    <property type="component" value="Unassembled WGS sequence"/>
</dbReference>
<dbReference type="Gene3D" id="3.40.50.150">
    <property type="entry name" value="Vaccinia Virus protein VP39"/>
    <property type="match status" value="1"/>
</dbReference>
<dbReference type="PANTHER" id="PTHR33841">
    <property type="entry name" value="DNA METHYLTRANSFERASE YEEA-RELATED"/>
    <property type="match status" value="1"/>
</dbReference>
<dbReference type="PANTHER" id="PTHR33841:SF5">
    <property type="entry name" value="DNA METHYLASE (MODIFICATION METHYLASE) (METHYLTRANSFERASE)-RELATED"/>
    <property type="match status" value="1"/>
</dbReference>
<dbReference type="SUPFAM" id="SSF53335">
    <property type="entry name" value="S-adenosyl-L-methionine-dependent methyltransferases"/>
    <property type="match status" value="1"/>
</dbReference>